<accession>C0Q972</accession>
<feature type="chain" id="PRO_5002902221" description="EF-hand domain-containing protein" evidence="1">
    <location>
        <begin position="25"/>
        <end position="177"/>
    </location>
</feature>
<sequence length="177" mass="19782">MKRIKVFLALAVFFILLSATPGFCGQPYHHKGGGMALKTNFSDMDTDGDDLLSFIEFKSAFPSSEQKAFDFLDSDKDGMLNHDEWHTFKEMHKGMGMHDKKDFHAEGLPDPSGFNALFSDMDSDKDDLVSPMEFNAHFPDASEKTKVFAAIDLDGSGALDQGEWSKFKKAHSMKLND</sequence>
<reference evidence="3 4" key="1">
    <citation type="journal article" date="2009" name="Environ. Microbiol.">
        <title>Genome sequence of Desulfobacterium autotrophicum HRM2, a marine sulfate reducer oxidizing organic carbon completely to carbon dioxide.</title>
        <authorList>
            <person name="Strittmatter A.W."/>
            <person name="Liesegang H."/>
            <person name="Rabus R."/>
            <person name="Decker I."/>
            <person name="Amann J."/>
            <person name="Andres S."/>
            <person name="Henne A."/>
            <person name="Fricke W.F."/>
            <person name="Martinez-Arias R."/>
            <person name="Bartels D."/>
            <person name="Goesmann A."/>
            <person name="Krause L."/>
            <person name="Puehler A."/>
            <person name="Klenk H.P."/>
            <person name="Richter M."/>
            <person name="Schuler M."/>
            <person name="Gloeckner F.O."/>
            <person name="Meyerdierks A."/>
            <person name="Gottschalk G."/>
            <person name="Amann R."/>
        </authorList>
    </citation>
    <scope>NUCLEOTIDE SEQUENCE [LARGE SCALE GENOMIC DNA]</scope>
    <source>
        <strain evidence="4">ATCC 43914 / DSM 3382 / HRM2</strain>
    </source>
</reference>
<evidence type="ECO:0000259" key="2">
    <source>
        <dbReference type="PROSITE" id="PS50222"/>
    </source>
</evidence>
<evidence type="ECO:0000256" key="1">
    <source>
        <dbReference type="SAM" id="SignalP"/>
    </source>
</evidence>
<evidence type="ECO:0000313" key="4">
    <source>
        <dbReference type="Proteomes" id="UP000000442"/>
    </source>
</evidence>
<dbReference type="Proteomes" id="UP000000442">
    <property type="component" value="Chromosome"/>
</dbReference>
<organism evidence="3 4">
    <name type="scientific">Desulforapulum autotrophicum (strain ATCC 43914 / DSM 3382 / VKM B-1955 / HRM2)</name>
    <name type="common">Desulfobacterium autotrophicum</name>
    <dbReference type="NCBI Taxonomy" id="177437"/>
    <lineage>
        <taxon>Bacteria</taxon>
        <taxon>Pseudomonadati</taxon>
        <taxon>Thermodesulfobacteriota</taxon>
        <taxon>Desulfobacteria</taxon>
        <taxon>Desulfobacterales</taxon>
        <taxon>Desulfobacteraceae</taxon>
        <taxon>Desulforapulum</taxon>
    </lineage>
</organism>
<protein>
    <recommendedName>
        <fullName evidence="2">EF-hand domain-containing protein</fullName>
    </recommendedName>
</protein>
<keyword evidence="1" id="KW-0732">Signal</keyword>
<evidence type="ECO:0000313" key="3">
    <source>
        <dbReference type="EMBL" id="ACN16577.1"/>
    </source>
</evidence>
<dbReference type="SUPFAM" id="SSF47473">
    <property type="entry name" value="EF-hand"/>
    <property type="match status" value="1"/>
</dbReference>
<dbReference type="GO" id="GO:0005509">
    <property type="term" value="F:calcium ion binding"/>
    <property type="evidence" value="ECO:0007669"/>
    <property type="project" value="InterPro"/>
</dbReference>
<gene>
    <name evidence="3" type="ordered locus">HRM2_35060</name>
</gene>
<dbReference type="Gene3D" id="1.10.238.10">
    <property type="entry name" value="EF-hand"/>
    <property type="match status" value="2"/>
</dbReference>
<dbReference type="PROSITE" id="PS50222">
    <property type="entry name" value="EF_HAND_2"/>
    <property type="match status" value="1"/>
</dbReference>
<proteinExistence type="predicted"/>
<dbReference type="SMART" id="SM00054">
    <property type="entry name" value="EFh"/>
    <property type="match status" value="4"/>
</dbReference>
<keyword evidence="4" id="KW-1185">Reference proteome</keyword>
<dbReference type="InterPro" id="IPR002048">
    <property type="entry name" value="EF_hand_dom"/>
</dbReference>
<dbReference type="AlphaFoldDB" id="C0Q972"/>
<dbReference type="InterPro" id="IPR011992">
    <property type="entry name" value="EF-hand-dom_pair"/>
</dbReference>
<dbReference type="InterPro" id="IPR018247">
    <property type="entry name" value="EF_Hand_1_Ca_BS"/>
</dbReference>
<dbReference type="OrthoDB" id="5460649at2"/>
<dbReference type="HOGENOM" id="CLU_1515518_0_0_7"/>
<name>C0Q972_DESAH</name>
<dbReference type="KEGG" id="dat:HRM2_35060"/>
<dbReference type="EMBL" id="CP001087">
    <property type="protein sequence ID" value="ACN16577.1"/>
    <property type="molecule type" value="Genomic_DNA"/>
</dbReference>
<feature type="domain" description="EF-hand" evidence="2">
    <location>
        <begin position="41"/>
        <end position="67"/>
    </location>
</feature>
<dbReference type="Pfam" id="PF13202">
    <property type="entry name" value="EF-hand_5"/>
    <property type="match status" value="2"/>
</dbReference>
<dbReference type="RefSeq" id="WP_015905327.1">
    <property type="nucleotide sequence ID" value="NC_012108.1"/>
</dbReference>
<feature type="signal peptide" evidence="1">
    <location>
        <begin position="1"/>
        <end position="24"/>
    </location>
</feature>
<dbReference type="eggNOG" id="COG5126">
    <property type="taxonomic scope" value="Bacteria"/>
</dbReference>
<dbReference type="PROSITE" id="PS00018">
    <property type="entry name" value="EF_HAND_1"/>
    <property type="match status" value="3"/>
</dbReference>